<reference evidence="2" key="1">
    <citation type="submission" date="2025-08" db="UniProtKB">
        <authorList>
            <consortium name="Ensembl"/>
        </authorList>
    </citation>
    <scope>IDENTIFICATION</scope>
</reference>
<evidence type="ECO:0000313" key="2">
    <source>
        <dbReference type="Ensembl" id="ENSOMEP00000004391.1"/>
    </source>
</evidence>
<evidence type="ECO:0000313" key="3">
    <source>
        <dbReference type="Proteomes" id="UP000261560"/>
    </source>
</evidence>
<dbReference type="GeneTree" id="ENSGT00940000155402"/>
<dbReference type="InterPro" id="IPR052072">
    <property type="entry name" value="Vascular_dev_regulator"/>
</dbReference>
<dbReference type="PROSITE" id="PS51126">
    <property type="entry name" value="DILUTE"/>
    <property type="match status" value="1"/>
</dbReference>
<dbReference type="OMA" id="FISYAEM"/>
<dbReference type="AlphaFoldDB" id="A0A3B3BFN3"/>
<dbReference type="GO" id="GO:0051020">
    <property type="term" value="F:GTPase binding"/>
    <property type="evidence" value="ECO:0007669"/>
    <property type="project" value="TreeGrafter"/>
</dbReference>
<accession>A0A3B3BFN3</accession>
<dbReference type="STRING" id="30732.ENSOMEP00000004391"/>
<organism evidence="2 3">
    <name type="scientific">Oryzias melastigma</name>
    <name type="common">Marine medaka</name>
    <dbReference type="NCBI Taxonomy" id="30732"/>
    <lineage>
        <taxon>Eukaryota</taxon>
        <taxon>Metazoa</taxon>
        <taxon>Chordata</taxon>
        <taxon>Craniata</taxon>
        <taxon>Vertebrata</taxon>
        <taxon>Euteleostomi</taxon>
        <taxon>Actinopterygii</taxon>
        <taxon>Neopterygii</taxon>
        <taxon>Teleostei</taxon>
        <taxon>Neoteleostei</taxon>
        <taxon>Acanthomorphata</taxon>
        <taxon>Ovalentaria</taxon>
        <taxon>Atherinomorphae</taxon>
        <taxon>Beloniformes</taxon>
        <taxon>Adrianichthyidae</taxon>
        <taxon>Oryziinae</taxon>
        <taxon>Oryzias</taxon>
    </lineage>
</organism>
<evidence type="ECO:0000259" key="1">
    <source>
        <dbReference type="PROSITE" id="PS51126"/>
    </source>
</evidence>
<dbReference type="SMART" id="SM01132">
    <property type="entry name" value="DIL"/>
    <property type="match status" value="1"/>
</dbReference>
<protein>
    <recommendedName>
        <fullName evidence="1">Dilute domain-containing protein</fullName>
    </recommendedName>
</protein>
<dbReference type="PaxDb" id="30732-ENSOMEP00000004391"/>
<name>A0A3B3BFN3_ORYME</name>
<sequence>RADAALSLPPGLPASVLFLCVRQADCSGDPARARSFCGAAVTAMKAALKVTTCVSGRCSNSSPSRRRVCRASQVSLLQPLLEKSSGFSSQLRPLSVPALLESESITGLSGSAVKMGVSRKRAGSGPRPAGGEAPTMASVLRELGVLYAALTQQALPPSLMEQAFQQLTYLICASALNSLLLRKDMCCWSRGIQIRYNVSLLEEWLRSRGVQAGGAVAALEPLIQAAQLLQVGKKSPADAQAIVQTCTALSSQQIVKILMLYTPSSDLDERVTLNFIRTVQALLKSRSDQQPPQLLMDVRRVFPLKFPYLPPPALHAQDLLIPDSLKVSFLRKA</sequence>
<dbReference type="PANTHER" id="PTHR16027">
    <property type="entry name" value="DILUTE DOMAIN-CONTAINING PROTEIN YPR089W"/>
    <property type="match status" value="1"/>
</dbReference>
<reference evidence="2" key="2">
    <citation type="submission" date="2025-09" db="UniProtKB">
        <authorList>
            <consortium name="Ensembl"/>
        </authorList>
    </citation>
    <scope>IDENTIFICATION</scope>
</reference>
<dbReference type="Pfam" id="PF01843">
    <property type="entry name" value="DIL"/>
    <property type="match status" value="1"/>
</dbReference>
<keyword evidence="3" id="KW-1185">Reference proteome</keyword>
<dbReference type="Proteomes" id="UP000261560">
    <property type="component" value="Unplaced"/>
</dbReference>
<dbReference type="PANTHER" id="PTHR16027:SF6">
    <property type="entry name" value="DILUTE DOMAIN-CONTAINING PROTEIN"/>
    <property type="match status" value="1"/>
</dbReference>
<dbReference type="InterPro" id="IPR002710">
    <property type="entry name" value="Dilute_dom"/>
</dbReference>
<dbReference type="Ensembl" id="ENSOMET00000009241.1">
    <property type="protein sequence ID" value="ENSOMEP00000004391.1"/>
    <property type="gene ID" value="ENSOMEG00000005337.1"/>
</dbReference>
<feature type="domain" description="Dilute" evidence="1">
    <location>
        <begin position="89"/>
        <end position="285"/>
    </location>
</feature>
<proteinExistence type="predicted"/>